<organism evidence="1 2">
    <name type="scientific">Pseudomonas peradeniyensis</name>
    <dbReference type="NCBI Taxonomy" id="2745488"/>
    <lineage>
        <taxon>Bacteria</taxon>
        <taxon>Pseudomonadati</taxon>
        <taxon>Pseudomonadota</taxon>
        <taxon>Gammaproteobacteria</taxon>
        <taxon>Pseudomonadales</taxon>
        <taxon>Pseudomonadaceae</taxon>
        <taxon>Pseudomonas</taxon>
    </lineage>
</organism>
<comment type="caution">
    <text evidence="1">The sequence shown here is derived from an EMBL/GenBank/DDBJ whole genome shotgun (WGS) entry which is preliminary data.</text>
</comment>
<name>A0ABT2V5W6_9PSED</name>
<sequence>MAKFQFPDPKDRSPNAPSIIAEKNQIIGLYNQEHSEDASYVTENVRTWFEEESIRQGWDKAHFAANQCLLTADVVLNKK</sequence>
<dbReference type="EMBL" id="JAOSLA010000002">
    <property type="protein sequence ID" value="MCU7236817.1"/>
    <property type="molecule type" value="Genomic_DNA"/>
</dbReference>
<protein>
    <submittedName>
        <fullName evidence="1">Uncharacterized protein</fullName>
    </submittedName>
</protein>
<accession>A0ABT2V5W6</accession>
<proteinExistence type="predicted"/>
<evidence type="ECO:0000313" key="1">
    <source>
        <dbReference type="EMBL" id="MCU7236817.1"/>
    </source>
</evidence>
<gene>
    <name evidence="1" type="ORF">OC929_02050</name>
</gene>
<reference evidence="1" key="3">
    <citation type="journal article" date="2023" name="mSystems">
        <title>Charting the Lipopeptidome of Nonpathogenic Pseudomonas.</title>
        <authorList>
            <person name="Cesa-Luna C."/>
            <person name="Geudens N."/>
            <person name="Girard L."/>
            <person name="De Roo V."/>
            <person name="Maklad H.R."/>
            <person name="Martins J.C."/>
            <person name="Hofte M."/>
            <person name="De Mot R."/>
        </authorList>
    </citation>
    <scope>NUCLEOTIDE SEQUENCE</scope>
    <source>
        <strain evidence="1">COR51</strain>
    </source>
</reference>
<evidence type="ECO:0000313" key="2">
    <source>
        <dbReference type="Proteomes" id="UP001139994"/>
    </source>
</evidence>
<reference evidence="1" key="1">
    <citation type="journal article" date="2022" name="Microbiol. Spectr.">
        <title>An Nuclear Magnetic Resonance Fingerprint Matching Approach for the Identification and Structural Re-Evaluation of Pseudomonas Lipopeptides.</title>
        <authorList>
            <person name="De Roo V."/>
            <person name="Verleysen Y."/>
            <person name="Kovacs B."/>
            <person name="De Vleeschouwer M."/>
            <person name="Muangkaew P."/>
            <person name="Girard L."/>
            <person name="Hofte M."/>
            <person name="De Mot R."/>
            <person name="Madder A."/>
            <person name="Geudens N."/>
            <person name="Martins J.C."/>
        </authorList>
    </citation>
    <scope>NUCLEOTIDE SEQUENCE</scope>
    <source>
        <strain evidence="1">COR51</strain>
    </source>
</reference>
<dbReference type="RefSeq" id="WP_247284306.1">
    <property type="nucleotide sequence ID" value="NZ_JAOSLA010000002.1"/>
</dbReference>
<dbReference type="Proteomes" id="UP001139994">
    <property type="component" value="Unassembled WGS sequence"/>
</dbReference>
<reference evidence="1" key="2">
    <citation type="submission" date="2022-09" db="EMBL/GenBank/DDBJ databases">
        <authorList>
            <person name="Cesa-Luna C."/>
            <person name="Girard L."/>
            <person name="Lood C."/>
            <person name="Hofte M."/>
            <person name="De Mot R."/>
        </authorList>
    </citation>
    <scope>NUCLEOTIDE SEQUENCE</scope>
    <source>
        <strain evidence="1">COR51</strain>
    </source>
</reference>
<keyword evidence="2" id="KW-1185">Reference proteome</keyword>